<evidence type="ECO:0000256" key="4">
    <source>
        <dbReference type="SAM" id="MobiDB-lite"/>
    </source>
</evidence>
<feature type="region of interest" description="Disordered" evidence="4">
    <location>
        <begin position="391"/>
        <end position="433"/>
    </location>
</feature>
<reference evidence="6 7" key="1">
    <citation type="journal article" date="2018" name="Cell">
        <title>The Chara Genome: Secondary Complexity and Implications for Plant Terrestrialization.</title>
        <authorList>
            <person name="Nishiyama T."/>
            <person name="Sakayama H."/>
            <person name="Vries J.D."/>
            <person name="Buschmann H."/>
            <person name="Saint-Marcoux D."/>
            <person name="Ullrich K.K."/>
            <person name="Haas F.B."/>
            <person name="Vanderstraeten L."/>
            <person name="Becker D."/>
            <person name="Lang D."/>
            <person name="Vosolsobe S."/>
            <person name="Rombauts S."/>
            <person name="Wilhelmsson P.K.I."/>
            <person name="Janitza P."/>
            <person name="Kern R."/>
            <person name="Heyl A."/>
            <person name="Rumpler F."/>
            <person name="Villalobos L.I.A.C."/>
            <person name="Clay J.M."/>
            <person name="Skokan R."/>
            <person name="Toyoda A."/>
            <person name="Suzuki Y."/>
            <person name="Kagoshima H."/>
            <person name="Schijlen E."/>
            <person name="Tajeshwar N."/>
            <person name="Catarino B."/>
            <person name="Hetherington A.J."/>
            <person name="Saltykova A."/>
            <person name="Bonnot C."/>
            <person name="Breuninger H."/>
            <person name="Symeonidi A."/>
            <person name="Radhakrishnan G.V."/>
            <person name="Van Nieuwerburgh F."/>
            <person name="Deforce D."/>
            <person name="Chang C."/>
            <person name="Karol K.G."/>
            <person name="Hedrich R."/>
            <person name="Ulvskov P."/>
            <person name="Glockner G."/>
            <person name="Delwiche C.F."/>
            <person name="Petrasek J."/>
            <person name="Van de Peer Y."/>
            <person name="Friml J."/>
            <person name="Beilby M."/>
            <person name="Dolan L."/>
            <person name="Kohara Y."/>
            <person name="Sugano S."/>
            <person name="Fujiyama A."/>
            <person name="Delaux P.-M."/>
            <person name="Quint M."/>
            <person name="TheiBen G."/>
            <person name="Hagemann M."/>
            <person name="Harholt J."/>
            <person name="Dunand C."/>
            <person name="Zachgo S."/>
            <person name="Langdale J."/>
            <person name="Maumus F."/>
            <person name="Straeten D.V.D."/>
            <person name="Gould S.B."/>
            <person name="Rensing S.A."/>
        </authorList>
    </citation>
    <scope>NUCLEOTIDE SEQUENCE [LARGE SCALE GENOMIC DNA]</scope>
    <source>
        <strain evidence="6 7">S276</strain>
    </source>
</reference>
<dbReference type="Proteomes" id="UP000265515">
    <property type="component" value="Unassembled WGS sequence"/>
</dbReference>
<gene>
    <name evidence="6" type="ORF">CBR_g17607</name>
</gene>
<feature type="region of interest" description="Disordered" evidence="4">
    <location>
        <begin position="1377"/>
        <end position="1423"/>
    </location>
</feature>
<feature type="compositionally biased region" description="Basic and acidic residues" evidence="4">
    <location>
        <begin position="391"/>
        <end position="409"/>
    </location>
</feature>
<proteinExistence type="inferred from homology"/>
<dbReference type="InterPro" id="IPR003653">
    <property type="entry name" value="Peptidase_C48_C"/>
</dbReference>
<dbReference type="Gene3D" id="3.30.310.130">
    <property type="entry name" value="Ubiquitin-related"/>
    <property type="match status" value="1"/>
</dbReference>
<comment type="caution">
    <text evidence="6">The sequence shown here is derived from an EMBL/GenBank/DDBJ whole genome shotgun (WGS) entry which is preliminary data.</text>
</comment>
<keyword evidence="2" id="KW-0645">Protease</keyword>
<dbReference type="PANTHER" id="PTHR47764:SF2">
    <property type="entry name" value="UBIQUITIN-LIKE PROTEASE FAMILY PROFILE DOMAIN-CONTAINING PROTEIN"/>
    <property type="match status" value="1"/>
</dbReference>
<dbReference type="EMBL" id="BFEA01000191">
    <property type="protein sequence ID" value="GBG73892.1"/>
    <property type="molecule type" value="Genomic_DNA"/>
</dbReference>
<feature type="compositionally biased region" description="Low complexity" evidence="4">
    <location>
        <begin position="1157"/>
        <end position="1167"/>
    </location>
</feature>
<keyword evidence="7" id="KW-1185">Reference proteome</keyword>
<dbReference type="OrthoDB" id="2021169at2759"/>
<name>A0A388KV83_CHABU</name>
<feature type="compositionally biased region" description="Polar residues" evidence="4">
    <location>
        <begin position="1036"/>
        <end position="1051"/>
    </location>
</feature>
<evidence type="ECO:0000256" key="3">
    <source>
        <dbReference type="ARBA" id="ARBA00022801"/>
    </source>
</evidence>
<feature type="compositionally biased region" description="Basic and acidic residues" evidence="4">
    <location>
        <begin position="1060"/>
        <end position="1076"/>
    </location>
</feature>
<dbReference type="InterPro" id="IPR038765">
    <property type="entry name" value="Papain-like_cys_pep_sf"/>
</dbReference>
<comment type="similarity">
    <text evidence="1">Belongs to the peptidase C48 family.</text>
</comment>
<dbReference type="SUPFAM" id="SSF54001">
    <property type="entry name" value="Cysteine proteinases"/>
    <property type="match status" value="1"/>
</dbReference>
<dbReference type="STRING" id="69332.A0A388KV83"/>
<evidence type="ECO:0000256" key="2">
    <source>
        <dbReference type="ARBA" id="ARBA00022670"/>
    </source>
</evidence>
<feature type="region of interest" description="Disordered" evidence="4">
    <location>
        <begin position="1524"/>
        <end position="1569"/>
    </location>
</feature>
<feature type="compositionally biased region" description="Basic and acidic residues" evidence="4">
    <location>
        <begin position="421"/>
        <end position="433"/>
    </location>
</feature>
<sequence>MKSKTTADDPATIQIRWETKTGNKRNNACDCECDGKPNRVGSEPRVVSSTSSVEVSVIADGRAFGLGAENGDGVMRNVYPTTMYNQITWEEEEIDQALQPVHGGRAKGKQKRREREAEGQGARPVSDAKRGVGAAKVEGLRGVVLNVRKDRESSPPIGSRAQKGYISMVSTKLGRFRKIFCRAYDDPAGPEERKSRLQAVRHVKEIEPLGSCSPDSVALGVRDIGRRPAAASSGGSGGNVRRCREGRPLKDKIFVDESEGAEECGEMFVGWGTGPPGGPSKRPRSEEAVDCATLRESEALKGLTGAESVKSCYEACCSGDTGTQPAVKVVKEGFARAGGDCIVVLSDDDDASESAQPTAAANEEEKCAAELKKMLQLGSCVSKLAWNGSTERRGDNAADLRERRTRVASEAEAEEGQPASNRHEQDQTSSKGEHLCRMGGMEAKYGDGGQEELCEADTLRLVVRSECISSGTTSAQRGPEYSSTITAWSNYDNDDDETAVAKNRQDSEAASHFVVDDNQGDDAASGCGMESSSPPGVSWPRIRPLIFPPNGRDAVRITDDDLNLLKPMSFINDTLVDFYMKYLEQQFLGDEKEDRFYIFNSFFFRKLRDSKKASTTCCCDGGQLLAEALADPLRKWTRRVNLFDYSYLVIPINESAHWSVVIICHPGDVVKQPTRGDDIRSVTPCILHLDSLSGSHTNVDLPIRRYLLDEHVVRFRSDQPVHSMYQAARSSFFDSKSFPMYKPKVPQQGNFTDCGLFVIHYVELFCQQAPLSFNWLSVGRERPGMLCDDWFDPAEASAKRRVLSALILQKATLVSSPGEEGRQEREKSQGDPCGLHAEHFYSAAAAAAAASSIGVMLREGAPKTVEGSLEGNLEEGRDPQECTVVNGQPVVSMMEDLAMLTPDGVEKAGGAKEERSGLLEEVTPDADVFGVPHITKSQPESDADAQLSEPAITLSMSICKVSVAEEEEPTTTRGGEIDEVVPDSQPEGGKVQQRSSFNAGLFDKEDFAAVLWSEQEQGKPMTTAEGGGDAGCMESTPGSMESTPGSSTFTETADFGVFSEEGKPMRSADKGRHSGWMERTPGSSTLTETSDFVVVSSNAKPSEQQIEDSGRAADAVPWLDISTSPSPWRSATPVAAVVKTYSRRRLSLRKNREEKSSGPSRLDSSPSYAAAANVHEKPELCYAVKDDDPSQQLPSPISGKGAFVVPNAIPSTCPGTPTKSIRVNTNNYSRLRDMDIDDVEDCHASEPNCTTLPRSRRGATWKPYTSPIYVSDSGDDSEPPRWRPLLGSNEGDATLNRGLERNESSDVCCRGFEERGAMCRDSDGPRRPRWTSLARGGRHAMLSRGLELDESSNICFLRGFQERGGAGDDYNSIQVVPGAERKETVSRASCSTHRGTGFGPVGTQPDDVNGKGGEGDSDGSGDVLSQLSRLQLQSGENPLSSCGDGREGTSFSEYYNYAAAAVAGQGCDSAERVGFPARMGEHEEEEHCEVFGEKKAVLVWRMVQDHPDSVKKGRSDHITCRRMDDDSTRCDFSNPSLEDGPRSPRSPACTAEGDEGSMALGGSDTDRGSLRLLENEPEVEFVEARMRAAASDSTVWICLQESDEDSGGEAVGLPSSSPSDCHTESKRQMEEGKRICTRRIKNNKGPQWPEMRMARNTRRLNSARQRAKDH</sequence>
<dbReference type="GO" id="GO:0008234">
    <property type="term" value="F:cysteine-type peptidase activity"/>
    <property type="evidence" value="ECO:0007669"/>
    <property type="project" value="InterPro"/>
</dbReference>
<evidence type="ECO:0000313" key="6">
    <source>
        <dbReference type="EMBL" id="GBG73892.1"/>
    </source>
</evidence>
<dbReference type="Pfam" id="PF02902">
    <property type="entry name" value="Peptidase_C48"/>
    <property type="match status" value="1"/>
</dbReference>
<evidence type="ECO:0000256" key="1">
    <source>
        <dbReference type="ARBA" id="ARBA00005234"/>
    </source>
</evidence>
<feature type="region of interest" description="Disordered" evidence="4">
    <location>
        <begin position="965"/>
        <end position="993"/>
    </location>
</feature>
<dbReference type="GO" id="GO:0006508">
    <property type="term" value="P:proteolysis"/>
    <property type="evidence" value="ECO:0007669"/>
    <property type="project" value="UniProtKB-KW"/>
</dbReference>
<dbReference type="PROSITE" id="PS50600">
    <property type="entry name" value="ULP_PROTEASE"/>
    <property type="match status" value="1"/>
</dbReference>
<feature type="region of interest" description="Disordered" evidence="4">
    <location>
        <begin position="100"/>
        <end position="132"/>
    </location>
</feature>
<dbReference type="Gramene" id="GBG73892">
    <property type="protein sequence ID" value="GBG73892"/>
    <property type="gene ID" value="CBR_g17607"/>
</dbReference>
<feature type="region of interest" description="Disordered" evidence="4">
    <location>
        <begin position="1605"/>
        <end position="1670"/>
    </location>
</feature>
<dbReference type="Gene3D" id="1.10.418.20">
    <property type="match status" value="1"/>
</dbReference>
<feature type="compositionally biased region" description="Basic and acidic residues" evidence="4">
    <location>
        <begin position="1621"/>
        <end position="1634"/>
    </location>
</feature>
<feature type="region of interest" description="Disordered" evidence="4">
    <location>
        <begin position="1270"/>
        <end position="1296"/>
    </location>
</feature>
<feature type="region of interest" description="Disordered" evidence="4">
    <location>
        <begin position="1015"/>
        <end position="1085"/>
    </location>
</feature>
<dbReference type="PANTHER" id="PTHR47764">
    <property type="entry name" value="UBIQUITIN-LIKE-SPECIFIC PROTEASE 2B-RELATED"/>
    <property type="match status" value="1"/>
</dbReference>
<protein>
    <recommendedName>
        <fullName evidence="5">Ubiquitin-like protease family profile domain-containing protein</fullName>
    </recommendedName>
</protein>
<organism evidence="6 7">
    <name type="scientific">Chara braunii</name>
    <name type="common">Braun's stonewort</name>
    <dbReference type="NCBI Taxonomy" id="69332"/>
    <lineage>
        <taxon>Eukaryota</taxon>
        <taxon>Viridiplantae</taxon>
        <taxon>Streptophyta</taxon>
        <taxon>Charophyceae</taxon>
        <taxon>Charales</taxon>
        <taxon>Characeae</taxon>
        <taxon>Chara</taxon>
    </lineage>
</organism>
<keyword evidence="3" id="KW-0378">Hydrolase</keyword>
<evidence type="ECO:0000259" key="5">
    <source>
        <dbReference type="PROSITE" id="PS50600"/>
    </source>
</evidence>
<feature type="domain" description="Ubiquitin-like protease family profile" evidence="5">
    <location>
        <begin position="555"/>
        <end position="765"/>
    </location>
</feature>
<accession>A0A388KV83</accession>
<evidence type="ECO:0000313" key="7">
    <source>
        <dbReference type="Proteomes" id="UP000265515"/>
    </source>
</evidence>
<feature type="region of interest" description="Disordered" evidence="4">
    <location>
        <begin position="502"/>
        <end position="542"/>
    </location>
</feature>
<feature type="region of interest" description="Disordered" evidence="4">
    <location>
        <begin position="1147"/>
        <end position="1170"/>
    </location>
</feature>